<evidence type="ECO:0000313" key="10">
    <source>
        <dbReference type="Proteomes" id="UP000051096"/>
    </source>
</evidence>
<name>A0A0S8GPV4_UNCW3</name>
<dbReference type="GO" id="GO:0006282">
    <property type="term" value="P:regulation of DNA repair"/>
    <property type="evidence" value="ECO:0007669"/>
    <property type="project" value="UniProtKB-UniRule"/>
</dbReference>
<protein>
    <recommendedName>
        <fullName evidence="3 5">Regulatory protein RecX</fullName>
    </recommendedName>
</protein>
<feature type="domain" description="RecX second three-helical" evidence="6">
    <location>
        <begin position="107"/>
        <end position="148"/>
    </location>
</feature>
<keyword evidence="4 5" id="KW-0963">Cytoplasm</keyword>
<dbReference type="Proteomes" id="UP000051096">
    <property type="component" value="Unassembled WGS sequence"/>
</dbReference>
<dbReference type="AlphaFoldDB" id="A0A0S8GPV4"/>
<feature type="domain" description="RecX third three-helical" evidence="7">
    <location>
        <begin position="155"/>
        <end position="197"/>
    </location>
</feature>
<dbReference type="InterPro" id="IPR053924">
    <property type="entry name" value="RecX_HTH_2nd"/>
</dbReference>
<dbReference type="PANTHER" id="PTHR33602">
    <property type="entry name" value="REGULATORY PROTEIN RECX FAMILY PROTEIN"/>
    <property type="match status" value="1"/>
</dbReference>
<organism evidence="9 10">
    <name type="scientific">candidate division WOR_3 bacterium SM23_60</name>
    <dbReference type="NCBI Taxonomy" id="1703780"/>
    <lineage>
        <taxon>Bacteria</taxon>
        <taxon>Bacteria division WOR-3</taxon>
    </lineage>
</organism>
<dbReference type="Pfam" id="PF21982">
    <property type="entry name" value="RecX_HTH1"/>
    <property type="match status" value="1"/>
</dbReference>
<dbReference type="Pfam" id="PF02631">
    <property type="entry name" value="RecX_HTH2"/>
    <property type="match status" value="1"/>
</dbReference>
<dbReference type="InterPro" id="IPR003783">
    <property type="entry name" value="Regulatory_RecX"/>
</dbReference>
<comment type="subcellular location">
    <subcellularLocation>
        <location evidence="1 5">Cytoplasm</location>
    </subcellularLocation>
</comment>
<dbReference type="Gene3D" id="1.10.10.10">
    <property type="entry name" value="Winged helix-like DNA-binding domain superfamily/Winged helix DNA-binding domain"/>
    <property type="match status" value="3"/>
</dbReference>
<accession>A0A0S8GPV4</accession>
<reference evidence="9 10" key="1">
    <citation type="journal article" date="2015" name="Microbiome">
        <title>Genomic resolution of linkages in carbon, nitrogen, and sulfur cycling among widespread estuary sediment bacteria.</title>
        <authorList>
            <person name="Baker B.J."/>
            <person name="Lazar C.S."/>
            <person name="Teske A.P."/>
            <person name="Dick G.J."/>
        </authorList>
    </citation>
    <scope>NUCLEOTIDE SEQUENCE [LARGE SCALE GENOMIC DNA]</scope>
    <source>
        <strain evidence="9">SM23_60</strain>
    </source>
</reference>
<evidence type="ECO:0000256" key="4">
    <source>
        <dbReference type="ARBA" id="ARBA00022490"/>
    </source>
</evidence>
<dbReference type="InterPro" id="IPR036388">
    <property type="entry name" value="WH-like_DNA-bd_sf"/>
</dbReference>
<evidence type="ECO:0000259" key="6">
    <source>
        <dbReference type="Pfam" id="PF02631"/>
    </source>
</evidence>
<evidence type="ECO:0000259" key="7">
    <source>
        <dbReference type="Pfam" id="PF21981"/>
    </source>
</evidence>
<evidence type="ECO:0000256" key="3">
    <source>
        <dbReference type="ARBA" id="ARBA00018111"/>
    </source>
</evidence>
<evidence type="ECO:0000256" key="1">
    <source>
        <dbReference type="ARBA" id="ARBA00004496"/>
    </source>
</evidence>
<evidence type="ECO:0000256" key="2">
    <source>
        <dbReference type="ARBA" id="ARBA00009695"/>
    </source>
</evidence>
<dbReference type="InterPro" id="IPR053925">
    <property type="entry name" value="RecX_HTH_3rd"/>
</dbReference>
<dbReference type="PANTHER" id="PTHR33602:SF1">
    <property type="entry name" value="REGULATORY PROTEIN RECX FAMILY PROTEIN"/>
    <property type="match status" value="1"/>
</dbReference>
<comment type="caution">
    <text evidence="9">The sequence shown here is derived from an EMBL/GenBank/DDBJ whole genome shotgun (WGS) entry which is preliminary data.</text>
</comment>
<dbReference type="HAMAP" id="MF_01114">
    <property type="entry name" value="RecX"/>
    <property type="match status" value="1"/>
</dbReference>
<dbReference type="InterPro" id="IPR053926">
    <property type="entry name" value="RecX_HTH_1st"/>
</dbReference>
<proteinExistence type="inferred from homology"/>
<sequence length="201" mass="23790">MKISKITPQKRNKNRCSVYIDGQYSFGVTKELIHKYDLTEDSEITEEEIQNLLLHDEREKIKSRAYRLLSFRERSAAEMRARLLKAGYDSSLVDDVIEDLVASDTLNDERFAALFVKDYTNLKPKGNRFIVHELTKKGIARQTIEKVLAIRDERKLMQQFMQRKLKNLDARDFRDRQKIARRLLQRGFTPHIVYDVLNQQK</sequence>
<evidence type="ECO:0000256" key="5">
    <source>
        <dbReference type="HAMAP-Rule" id="MF_01114"/>
    </source>
</evidence>
<dbReference type="Pfam" id="PF21981">
    <property type="entry name" value="RecX_HTH3"/>
    <property type="match status" value="1"/>
</dbReference>
<feature type="domain" description="RecX first three-helical" evidence="8">
    <location>
        <begin position="62"/>
        <end position="100"/>
    </location>
</feature>
<gene>
    <name evidence="5" type="primary">recX</name>
    <name evidence="9" type="ORF">AMJ87_01185</name>
</gene>
<comment type="similarity">
    <text evidence="2 5">Belongs to the RecX family.</text>
</comment>
<comment type="function">
    <text evidence="5">Modulates RecA activity.</text>
</comment>
<dbReference type="GO" id="GO:0005737">
    <property type="term" value="C:cytoplasm"/>
    <property type="evidence" value="ECO:0007669"/>
    <property type="project" value="UniProtKB-SubCell"/>
</dbReference>
<evidence type="ECO:0000313" key="9">
    <source>
        <dbReference type="EMBL" id="KPK73658.1"/>
    </source>
</evidence>
<dbReference type="EMBL" id="LJUO01000005">
    <property type="protein sequence ID" value="KPK73658.1"/>
    <property type="molecule type" value="Genomic_DNA"/>
</dbReference>
<evidence type="ECO:0000259" key="8">
    <source>
        <dbReference type="Pfam" id="PF21982"/>
    </source>
</evidence>